<dbReference type="OrthoDB" id="5244088at2"/>
<organism evidence="3 4">
    <name type="scientific">Gordonia iterans</name>
    <dbReference type="NCBI Taxonomy" id="1004901"/>
    <lineage>
        <taxon>Bacteria</taxon>
        <taxon>Bacillati</taxon>
        <taxon>Actinomycetota</taxon>
        <taxon>Actinomycetes</taxon>
        <taxon>Mycobacteriales</taxon>
        <taxon>Gordoniaceae</taxon>
        <taxon>Gordonia</taxon>
    </lineage>
</organism>
<dbReference type="KEGG" id="git:C6V83_06775"/>
<dbReference type="Proteomes" id="UP000239814">
    <property type="component" value="Chromosome"/>
</dbReference>
<evidence type="ECO:0000259" key="2">
    <source>
        <dbReference type="PROSITE" id="PS50173"/>
    </source>
</evidence>
<dbReference type="PANTHER" id="PTHR35369:SF2">
    <property type="entry name" value="BLR3025 PROTEIN"/>
    <property type="match status" value="1"/>
</dbReference>
<dbReference type="EMBL" id="CP027433">
    <property type="protein sequence ID" value="AVM00017.1"/>
    <property type="molecule type" value="Genomic_DNA"/>
</dbReference>
<evidence type="ECO:0000256" key="1">
    <source>
        <dbReference type="ARBA" id="ARBA00022763"/>
    </source>
</evidence>
<feature type="domain" description="UmuC" evidence="2">
    <location>
        <begin position="36"/>
        <end position="79"/>
    </location>
</feature>
<evidence type="ECO:0000313" key="3">
    <source>
        <dbReference type="EMBL" id="AVM00017.1"/>
    </source>
</evidence>
<dbReference type="RefSeq" id="WP_105941748.1">
    <property type="nucleotide sequence ID" value="NZ_CP027433.1"/>
</dbReference>
<dbReference type="Gene3D" id="3.40.1170.60">
    <property type="match status" value="1"/>
</dbReference>
<sequence>MNGRGGKSSARVLALWCPDWPATAAARGLKVAPTEPIAVLASGKVIACSRAARQTGVRRGMRKRQAQAACPGLVVAPDDPNRDGRLFDPVVTAVTGVVPMTEVLRPGLLAVAADRAARYFGGEPELAEAVITAVEGLDVVARVGLADQLFTAVLAARSGLVIPPGEGRAFLSGRPIADLALEPSFSAPGREDLVNLLWRLGIRTLGAFSELDVADVASRFSADGVVAHRLAGAEPGRRPSRAPIPLGLAVEHECEPPVDRIDTAAFLGRRLAEELHRRLSSASLACTRLTVHAVTESGQRCSRTWRCAEPLTPAATADRIRWQLEGWLTSAGSAVDAPDSPLVRLLLEPTELVNPSALQHALTGAGLPADTGAGVLGDRARRCLIRVQGLLGGDAVRVPVRSGGRGPAERVSLVTYGDESVPERSPRAAWPDALARPVPSLLSSGEAELLGADGGPVAVTPRGAFSAEPVEIRLGRAVHPIGWWAGPWPFGLDGPGGFACPRVDAVKARAQVLLDSTTGPARALLLCYRDARWNIEGVYE</sequence>
<reference evidence="3 4" key="1">
    <citation type="submission" date="2018-03" db="EMBL/GenBank/DDBJ databases">
        <title>Characteristics and genome of n-alkane degrading marine bacteria Gordonia iterans isolated from crude oil contaminated in Tae-an, South Korea.</title>
        <authorList>
            <person name="Lee S.-S."/>
            <person name="Kim H."/>
        </authorList>
    </citation>
    <scope>NUCLEOTIDE SEQUENCE [LARGE SCALE GENOMIC DNA]</scope>
    <source>
        <strain evidence="3 4">Co17</strain>
    </source>
</reference>
<keyword evidence="4" id="KW-1185">Reference proteome</keyword>
<proteinExistence type="predicted"/>
<dbReference type="CDD" id="cd03468">
    <property type="entry name" value="PolY_like"/>
    <property type="match status" value="1"/>
</dbReference>
<evidence type="ECO:0000313" key="4">
    <source>
        <dbReference type="Proteomes" id="UP000239814"/>
    </source>
</evidence>
<accession>A0A2S0KEA1</accession>
<dbReference type="InterPro" id="IPR050356">
    <property type="entry name" value="SulA_CellDiv_inhibitor"/>
</dbReference>
<dbReference type="SUPFAM" id="SSF56672">
    <property type="entry name" value="DNA/RNA polymerases"/>
    <property type="match status" value="1"/>
</dbReference>
<dbReference type="GO" id="GO:0006281">
    <property type="term" value="P:DNA repair"/>
    <property type="evidence" value="ECO:0007669"/>
    <property type="project" value="InterPro"/>
</dbReference>
<protein>
    <recommendedName>
        <fullName evidence="2">UmuC domain-containing protein</fullName>
    </recommendedName>
</protein>
<keyword evidence="1" id="KW-0227">DNA damage</keyword>
<name>A0A2S0KEA1_9ACTN</name>
<dbReference type="AlphaFoldDB" id="A0A2S0KEA1"/>
<dbReference type="Pfam" id="PF00817">
    <property type="entry name" value="IMS"/>
    <property type="match status" value="1"/>
</dbReference>
<gene>
    <name evidence="3" type="ORF">C6V83_06775</name>
</gene>
<dbReference type="PANTHER" id="PTHR35369">
    <property type="entry name" value="BLR3025 PROTEIN-RELATED"/>
    <property type="match status" value="1"/>
</dbReference>
<dbReference type="InterPro" id="IPR001126">
    <property type="entry name" value="UmuC"/>
</dbReference>
<dbReference type="InterPro" id="IPR043502">
    <property type="entry name" value="DNA/RNA_pol_sf"/>
</dbReference>
<dbReference type="PROSITE" id="PS50173">
    <property type="entry name" value="UMUC"/>
    <property type="match status" value="1"/>
</dbReference>